<dbReference type="STRING" id="857293.CAAU_1586"/>
<comment type="caution">
    <text evidence="1">The sequence shown here is derived from an EMBL/GenBank/DDBJ whole genome shotgun (WGS) entry which is preliminary data.</text>
</comment>
<protein>
    <submittedName>
        <fullName evidence="1">Uncharacterized protein</fullName>
    </submittedName>
</protein>
<keyword evidence="2" id="KW-1185">Reference proteome</keyword>
<dbReference type="EMBL" id="CAKP01000082">
    <property type="protein sequence ID" value="CCJ33670.1"/>
    <property type="molecule type" value="Genomic_DNA"/>
</dbReference>
<proteinExistence type="predicted"/>
<gene>
    <name evidence="1" type="ORF">CAAU_1586</name>
</gene>
<accession>I7LH02</accession>
<dbReference type="AlphaFoldDB" id="I7LH02"/>
<organism evidence="1 2">
    <name type="scientific">Caloramator australicus RC3</name>
    <dbReference type="NCBI Taxonomy" id="857293"/>
    <lineage>
        <taxon>Bacteria</taxon>
        <taxon>Bacillati</taxon>
        <taxon>Bacillota</taxon>
        <taxon>Clostridia</taxon>
        <taxon>Eubacteriales</taxon>
        <taxon>Clostridiaceae</taxon>
        <taxon>Caloramator</taxon>
    </lineage>
</organism>
<reference evidence="1 2" key="1">
    <citation type="journal article" date="2011" name="J. Bacteriol.">
        <title>Draft genome sequence of Caloramator australicus strain RC3T, a thermoanaerobe from the Great Artesian Basin of Australia.</title>
        <authorList>
            <person name="Ogg C.D."/>
            <person name="Patel B.K.C."/>
        </authorList>
    </citation>
    <scope>NUCLEOTIDE SEQUENCE [LARGE SCALE GENOMIC DNA]</scope>
    <source>
        <strain evidence="1 2">RC3</strain>
    </source>
</reference>
<sequence length="177" mass="20350">MQSRYYNLEWCRFVSADAIVGRIGELLTHNMFSYCFNRPIMFEDSSGFDAEDIGRTYKQIPVPNVILEIMDYFSPIPISLFIGVLQKTSVTINKNKPIKVVINGKKESLRVDVEPDLNKIQIQSGHGKKSSIDIRINPKKPLDDQIPKNIRRSLSKGQYNDLMKYLKRAVDILKSLK</sequence>
<evidence type="ECO:0000313" key="2">
    <source>
        <dbReference type="Proteomes" id="UP000007652"/>
    </source>
</evidence>
<evidence type="ECO:0000313" key="1">
    <source>
        <dbReference type="EMBL" id="CCJ33670.1"/>
    </source>
</evidence>
<dbReference type="Gene3D" id="2.180.10.10">
    <property type="entry name" value="RHS repeat-associated core"/>
    <property type="match status" value="1"/>
</dbReference>
<dbReference type="Proteomes" id="UP000007652">
    <property type="component" value="Unassembled WGS sequence"/>
</dbReference>
<name>I7LH02_9CLOT</name>